<organism evidence="1 2">
    <name type="scientific">Racocetra fulgida</name>
    <dbReference type="NCBI Taxonomy" id="60492"/>
    <lineage>
        <taxon>Eukaryota</taxon>
        <taxon>Fungi</taxon>
        <taxon>Fungi incertae sedis</taxon>
        <taxon>Mucoromycota</taxon>
        <taxon>Glomeromycotina</taxon>
        <taxon>Glomeromycetes</taxon>
        <taxon>Diversisporales</taxon>
        <taxon>Gigasporaceae</taxon>
        <taxon>Racocetra</taxon>
    </lineage>
</organism>
<dbReference type="Proteomes" id="UP000789396">
    <property type="component" value="Unassembled WGS sequence"/>
</dbReference>
<dbReference type="EMBL" id="CAJVPZ010002036">
    <property type="protein sequence ID" value="CAG8505273.1"/>
    <property type="molecule type" value="Genomic_DNA"/>
</dbReference>
<proteinExistence type="predicted"/>
<accession>A0A9N9F241</accession>
<dbReference type="AlphaFoldDB" id="A0A9N9F241"/>
<sequence>MIFGQYPYNDTNLRNSTLYSTIVKDIELENIEDFELESIKSPKLEKGIEGPELNSIEDPKLKALKVALSTD</sequence>
<protein>
    <submittedName>
        <fullName evidence="1">14913_t:CDS:1</fullName>
    </submittedName>
</protein>
<evidence type="ECO:0000313" key="2">
    <source>
        <dbReference type="Proteomes" id="UP000789396"/>
    </source>
</evidence>
<keyword evidence="2" id="KW-1185">Reference proteome</keyword>
<evidence type="ECO:0000313" key="1">
    <source>
        <dbReference type="EMBL" id="CAG8505273.1"/>
    </source>
</evidence>
<name>A0A9N9F241_9GLOM</name>
<comment type="caution">
    <text evidence="1">The sequence shown here is derived from an EMBL/GenBank/DDBJ whole genome shotgun (WGS) entry which is preliminary data.</text>
</comment>
<reference evidence="1" key="1">
    <citation type="submission" date="2021-06" db="EMBL/GenBank/DDBJ databases">
        <authorList>
            <person name="Kallberg Y."/>
            <person name="Tangrot J."/>
            <person name="Rosling A."/>
        </authorList>
    </citation>
    <scope>NUCLEOTIDE SEQUENCE</scope>
    <source>
        <strain evidence="1">IN212</strain>
    </source>
</reference>
<gene>
    <name evidence="1" type="ORF">RFULGI_LOCUS2632</name>
</gene>